<dbReference type="Proteomes" id="UP000673383">
    <property type="component" value="Unassembled WGS sequence"/>
</dbReference>
<comment type="caution">
    <text evidence="1">The sequence shown here is derived from an EMBL/GenBank/DDBJ whole genome shotgun (WGS) entry which is preliminary data.</text>
</comment>
<accession>A0A8I2C7C3</accession>
<sequence>MVIMRRVNRQGFDVDQRDLTASELSLAYVAELASLFVHRPQRGSLHTKQIREVALLAASLFPRGRSFLQRSRPHRPLTRFRNIGNMSLSCPTCQAALSNAGRRQLLCMGLFSIFWPRAAAAIRSCRRSRTQAAPGLPARR</sequence>
<evidence type="ECO:0000313" key="2">
    <source>
        <dbReference type="Proteomes" id="UP000673383"/>
    </source>
</evidence>
<proteinExistence type="predicted"/>
<name>A0A8I2C7C3_BRAEL</name>
<gene>
    <name evidence="1" type="ORF">JOH49_005965</name>
</gene>
<protein>
    <submittedName>
        <fullName evidence="1">Uncharacterized protein</fullName>
    </submittedName>
</protein>
<dbReference type="AlphaFoldDB" id="A0A8I2C7C3"/>
<evidence type="ECO:0000313" key="1">
    <source>
        <dbReference type="EMBL" id="MBP1296212.1"/>
    </source>
</evidence>
<organism evidence="1 2">
    <name type="scientific">Bradyrhizobium elkanii</name>
    <dbReference type="NCBI Taxonomy" id="29448"/>
    <lineage>
        <taxon>Bacteria</taxon>
        <taxon>Pseudomonadati</taxon>
        <taxon>Pseudomonadota</taxon>
        <taxon>Alphaproteobacteria</taxon>
        <taxon>Hyphomicrobiales</taxon>
        <taxon>Nitrobacteraceae</taxon>
        <taxon>Bradyrhizobium</taxon>
    </lineage>
</organism>
<reference evidence="1" key="1">
    <citation type="submission" date="2021-02" db="EMBL/GenBank/DDBJ databases">
        <title>Genomic Encyclopedia of Type Strains, Phase IV (KMG-V): Genome sequencing to study the core and pangenomes of soil and plant-associated prokaryotes.</title>
        <authorList>
            <person name="Whitman W."/>
        </authorList>
    </citation>
    <scope>NUCLEOTIDE SEQUENCE</scope>
    <source>
        <strain evidence="1">USDA 406</strain>
    </source>
</reference>
<dbReference type="EMBL" id="JAFICZ010000001">
    <property type="protein sequence ID" value="MBP1296212.1"/>
    <property type="molecule type" value="Genomic_DNA"/>
</dbReference>